<organism evidence="1 2">
    <name type="scientific">Massilimicrobiota timonensis</name>
    <dbReference type="NCBI Taxonomy" id="1776392"/>
    <lineage>
        <taxon>Bacteria</taxon>
        <taxon>Bacillati</taxon>
        <taxon>Bacillota</taxon>
        <taxon>Erysipelotrichia</taxon>
        <taxon>Erysipelotrichales</taxon>
        <taxon>Erysipelotrichaceae</taxon>
        <taxon>Massilimicrobiota</taxon>
    </lineage>
</organism>
<dbReference type="RefSeq" id="WP_087358145.1">
    <property type="nucleotide sequence ID" value="NZ_NFLJ01000019.1"/>
</dbReference>
<gene>
    <name evidence="1" type="ORF">B5E75_07535</name>
</gene>
<dbReference type="OrthoDB" id="9810781at2"/>
<proteinExistence type="predicted"/>
<dbReference type="AlphaFoldDB" id="A0A1Y4SZ00"/>
<dbReference type="SUPFAM" id="SSF54913">
    <property type="entry name" value="GlnB-like"/>
    <property type="match status" value="1"/>
</dbReference>
<dbReference type="EMBL" id="NFLJ01000019">
    <property type="protein sequence ID" value="OUQ34181.1"/>
    <property type="molecule type" value="Genomic_DNA"/>
</dbReference>
<keyword evidence="2" id="KW-1185">Reference proteome</keyword>
<dbReference type="InterPro" id="IPR015867">
    <property type="entry name" value="N-reg_PII/ATP_PRibTrfase_C"/>
</dbReference>
<comment type="caution">
    <text evidence="1">The sequence shown here is derived from an EMBL/GenBank/DDBJ whole genome shotgun (WGS) entry which is preliminary data.</text>
</comment>
<protein>
    <submittedName>
        <fullName evidence="1">Uncharacterized protein</fullName>
    </submittedName>
</protein>
<dbReference type="InterPro" id="IPR011322">
    <property type="entry name" value="N-reg_PII-like_a/b"/>
</dbReference>
<sequence length="112" mass="12266">MQVIVVVLNKLDRLDDLLANLKRAGVRGGTIIESTGMIKTIDDSDESYLLGSLRLFLENPRPESKTIFFIVDDSQVDLVRKTVDDSVGGIDNPNTGIVFGLPLSFADGLMKK</sequence>
<name>A0A1Y4SZ00_9FIRM</name>
<evidence type="ECO:0000313" key="1">
    <source>
        <dbReference type="EMBL" id="OUQ34181.1"/>
    </source>
</evidence>
<dbReference type="Gene3D" id="3.30.70.120">
    <property type="match status" value="1"/>
</dbReference>
<reference evidence="1 2" key="1">
    <citation type="journal article" date="2018" name="BMC Genomics">
        <title>Whole genome sequencing and function prediction of 133 gut anaerobes isolated from chicken caecum in pure cultures.</title>
        <authorList>
            <person name="Medvecky M."/>
            <person name="Cejkova D."/>
            <person name="Polansky O."/>
            <person name="Karasova D."/>
            <person name="Kubasova T."/>
            <person name="Cizek A."/>
            <person name="Rychlik I."/>
        </authorList>
    </citation>
    <scope>NUCLEOTIDE SEQUENCE [LARGE SCALE GENOMIC DNA]</scope>
    <source>
        <strain evidence="1 2">An13</strain>
    </source>
</reference>
<dbReference type="Proteomes" id="UP000195305">
    <property type="component" value="Unassembled WGS sequence"/>
</dbReference>
<evidence type="ECO:0000313" key="2">
    <source>
        <dbReference type="Proteomes" id="UP000195305"/>
    </source>
</evidence>
<accession>A0A1Y4SZ00</accession>